<sequence>MNGELLQGIADIVFGGYMLYLAPFLLLMMVIQFGDRLIELIISTVDSKGSRRTSY</sequence>
<protein>
    <submittedName>
        <fullName evidence="2">Uncharacterized protein</fullName>
    </submittedName>
</protein>
<evidence type="ECO:0000256" key="1">
    <source>
        <dbReference type="SAM" id="Phobius"/>
    </source>
</evidence>
<evidence type="ECO:0000313" key="2">
    <source>
        <dbReference type="EMBL" id="CDQ42133.1"/>
    </source>
</evidence>
<reference evidence="3" key="2">
    <citation type="submission" date="2014-05" db="EMBL/GenBank/DDBJ databases">
        <title>Draft genome sequence of Virgibacillus massiliensis Vm-5.</title>
        <authorList>
            <person name="Khelaifia S."/>
            <person name="Croce O."/>
            <person name="Lagier J.C."/>
            <person name="Raoult D."/>
        </authorList>
    </citation>
    <scope>NUCLEOTIDE SEQUENCE [LARGE SCALE GENOMIC DNA]</scope>
    <source>
        <strain evidence="3">Vm-5</strain>
    </source>
</reference>
<dbReference type="eggNOG" id="ENOG502ZM0N">
    <property type="taxonomic scope" value="Bacteria"/>
</dbReference>
<evidence type="ECO:0000313" key="3">
    <source>
        <dbReference type="Proteomes" id="UP000028875"/>
    </source>
</evidence>
<gene>
    <name evidence="2" type="ORF">BN990_04513</name>
</gene>
<dbReference type="RefSeq" id="WP_187370486.1">
    <property type="nucleotide sequence ID" value="NZ_BNER01000014.1"/>
</dbReference>
<keyword evidence="3" id="KW-1185">Reference proteome</keyword>
<dbReference type="STRING" id="1462526.BN990_04513"/>
<dbReference type="AlphaFoldDB" id="A0A024QHV8"/>
<organism evidence="2 3">
    <name type="scientific">Virgibacillus massiliensis</name>
    <dbReference type="NCBI Taxonomy" id="1462526"/>
    <lineage>
        <taxon>Bacteria</taxon>
        <taxon>Bacillati</taxon>
        <taxon>Bacillota</taxon>
        <taxon>Bacilli</taxon>
        <taxon>Bacillales</taxon>
        <taxon>Bacillaceae</taxon>
        <taxon>Virgibacillus</taxon>
    </lineage>
</organism>
<accession>A0A024QHV8</accession>
<comment type="caution">
    <text evidence="2">The sequence shown here is derived from an EMBL/GenBank/DDBJ whole genome shotgun (WGS) entry which is preliminary data.</text>
</comment>
<dbReference type="Proteomes" id="UP000028875">
    <property type="component" value="Unassembled WGS sequence"/>
</dbReference>
<keyword evidence="1" id="KW-0812">Transmembrane</keyword>
<feature type="transmembrane region" description="Helical" evidence="1">
    <location>
        <begin position="12"/>
        <end position="31"/>
    </location>
</feature>
<name>A0A024QHV8_9BACI</name>
<proteinExistence type="predicted"/>
<dbReference type="EMBL" id="CCDP010000005">
    <property type="protein sequence ID" value="CDQ42133.1"/>
    <property type="molecule type" value="Genomic_DNA"/>
</dbReference>
<keyword evidence="1" id="KW-0472">Membrane</keyword>
<keyword evidence="1" id="KW-1133">Transmembrane helix</keyword>
<reference evidence="2 3" key="1">
    <citation type="submission" date="2014-03" db="EMBL/GenBank/DDBJ databases">
        <authorList>
            <person name="Urmite Genomes U."/>
        </authorList>
    </citation>
    <scope>NUCLEOTIDE SEQUENCE [LARGE SCALE GENOMIC DNA]</scope>
    <source>
        <strain evidence="2 3">Vm-5</strain>
    </source>
</reference>